<accession>A0A967AUN3</accession>
<dbReference type="Pfam" id="PF02525">
    <property type="entry name" value="Flavodoxin_2"/>
    <property type="match status" value="1"/>
</dbReference>
<evidence type="ECO:0000313" key="5">
    <source>
        <dbReference type="Proteomes" id="UP000707206"/>
    </source>
</evidence>
<evidence type="ECO:0000256" key="1">
    <source>
        <dbReference type="ARBA" id="ARBA00006252"/>
    </source>
</evidence>
<reference evidence="4" key="2">
    <citation type="submission" date="2020-03" db="EMBL/GenBank/DDBJ databases">
        <title>Flavobacteriaceae bacterium strain TP-CH-4, a member of the family Flavobacteriaceae isolated from a deep-sea seamount.</title>
        <authorList>
            <person name="Zhang D.-C."/>
        </authorList>
    </citation>
    <scope>NUCLEOTIDE SEQUENCE</scope>
    <source>
        <strain evidence="4">TP-CH-4</strain>
    </source>
</reference>
<dbReference type="AlphaFoldDB" id="A0A967AUN3"/>
<keyword evidence="2" id="KW-0560">Oxidoreductase</keyword>
<dbReference type="PANTHER" id="PTHR10204:SF34">
    <property type="entry name" value="NAD(P)H DEHYDROGENASE [QUINONE] 1 ISOFORM 1"/>
    <property type="match status" value="1"/>
</dbReference>
<comment type="caution">
    <text evidence="4">The sequence shown here is derived from an EMBL/GenBank/DDBJ whole genome shotgun (WGS) entry which is preliminary data.</text>
</comment>
<gene>
    <name evidence="4" type="ORF">FK220_010080</name>
</gene>
<dbReference type="Gene3D" id="3.40.50.360">
    <property type="match status" value="1"/>
</dbReference>
<dbReference type="SUPFAM" id="SSF52218">
    <property type="entry name" value="Flavoproteins"/>
    <property type="match status" value="1"/>
</dbReference>
<reference evidence="4" key="1">
    <citation type="submission" date="2019-07" db="EMBL/GenBank/DDBJ databases">
        <authorList>
            <person name="De-Chao Zhang Q."/>
        </authorList>
    </citation>
    <scope>NUCLEOTIDE SEQUENCE</scope>
    <source>
        <strain evidence="4">TP-CH-4</strain>
    </source>
</reference>
<comment type="similarity">
    <text evidence="1">Belongs to the NAD(P)H dehydrogenase (quinone) family.</text>
</comment>
<evidence type="ECO:0000259" key="3">
    <source>
        <dbReference type="Pfam" id="PF02525"/>
    </source>
</evidence>
<dbReference type="PANTHER" id="PTHR10204">
    <property type="entry name" value="NAD P H OXIDOREDUCTASE-RELATED"/>
    <property type="match status" value="1"/>
</dbReference>
<keyword evidence="5" id="KW-1185">Reference proteome</keyword>
<proteinExistence type="inferred from homology"/>
<dbReference type="RefSeq" id="WP_152574180.1">
    <property type="nucleotide sequence ID" value="NZ_VIKU02000002.1"/>
</dbReference>
<protein>
    <submittedName>
        <fullName evidence="4">NAD(P)H-dependent oxidoreductase</fullName>
    </submittedName>
</protein>
<dbReference type="InterPro" id="IPR029039">
    <property type="entry name" value="Flavoprotein-like_sf"/>
</dbReference>
<evidence type="ECO:0000313" key="4">
    <source>
        <dbReference type="EMBL" id="NHF59690.1"/>
    </source>
</evidence>
<dbReference type="GO" id="GO:0003955">
    <property type="term" value="F:NAD(P)H dehydrogenase (quinone) activity"/>
    <property type="evidence" value="ECO:0007669"/>
    <property type="project" value="TreeGrafter"/>
</dbReference>
<dbReference type="InterPro" id="IPR051545">
    <property type="entry name" value="NAD(P)H_dehydrogenase_qn"/>
</dbReference>
<name>A0A967AUN3_9FLAO</name>
<sequence length="192" mass="21986">MKNILIINGHPDKESFCFALANHYKTGALASGANCKMVHLVDLEFSPILKYGYRRRTELEPDLLHVWEAIKAADHLVFVYPTWWGTQPALLKGFIDRLFLPNFAFRYKENSLFWDKLLTGKSARLIVTMDTPKWYYALMYSKPGHNAMKKTVLGFCGVRPVRITAFSPIKTSDAAKRAKWLQKTKDLGVGMK</sequence>
<dbReference type="GO" id="GO:0005829">
    <property type="term" value="C:cytosol"/>
    <property type="evidence" value="ECO:0007669"/>
    <property type="project" value="TreeGrafter"/>
</dbReference>
<dbReference type="InterPro" id="IPR003680">
    <property type="entry name" value="Flavodoxin_fold"/>
</dbReference>
<organism evidence="4 5">
    <name type="scientific">Pelagihabitans pacificus</name>
    <dbReference type="NCBI Taxonomy" id="2696054"/>
    <lineage>
        <taxon>Bacteria</taxon>
        <taxon>Pseudomonadati</taxon>
        <taxon>Bacteroidota</taxon>
        <taxon>Flavobacteriia</taxon>
        <taxon>Flavobacteriales</taxon>
        <taxon>Flavobacteriaceae</taxon>
        <taxon>Pelagihabitans</taxon>
    </lineage>
</organism>
<evidence type="ECO:0000256" key="2">
    <source>
        <dbReference type="ARBA" id="ARBA00023002"/>
    </source>
</evidence>
<feature type="domain" description="Flavodoxin-like fold" evidence="3">
    <location>
        <begin position="2"/>
        <end position="181"/>
    </location>
</feature>
<dbReference type="EMBL" id="VIKU02000002">
    <property type="protein sequence ID" value="NHF59690.1"/>
    <property type="molecule type" value="Genomic_DNA"/>
</dbReference>
<dbReference type="Proteomes" id="UP000707206">
    <property type="component" value="Unassembled WGS sequence"/>
</dbReference>